<keyword evidence="1" id="KW-0808">Transferase</keyword>
<gene>
    <name evidence="4" type="ORF">PZA18_23170</name>
</gene>
<dbReference type="SUPFAM" id="SSF55729">
    <property type="entry name" value="Acyl-CoA N-acyltransferases (Nat)"/>
    <property type="match status" value="1"/>
</dbReference>
<reference evidence="4" key="1">
    <citation type="submission" date="2023-03" db="EMBL/GenBank/DDBJ databases">
        <title>Chitinimonas shenzhenensis gen. nov., sp. nov., a novel member of family Burkholderiaceae isolated from activated sludge collected in Shen Zhen, China.</title>
        <authorList>
            <person name="Wang X."/>
        </authorList>
    </citation>
    <scope>NUCLEOTIDE SEQUENCE</scope>
    <source>
        <strain evidence="4">DQS-5</strain>
    </source>
</reference>
<dbReference type="Gene3D" id="3.40.630.30">
    <property type="match status" value="1"/>
</dbReference>
<sequence length="327" mass="35898">MFPFLSSLGRPVVPADEAFANTGFPATALPVADEVSASGHIELVPLASDHLNSLAHLQADCWQQPVDAAHLLEDLNDAGRAAGKNVVVALRGGEVVACGAWVTLDLARTGQFFMAPLFGHDAAALQSVVDHILSVAIAEGATSVRVSARQTEPIKTALLTALGFVPRFEWVFFSRANLLGLPQALPAGWVRESYEQVDWLLLAEDFAEMFAHVPNCTLPPADVLRQDWRDRDWEGSWVLRDPNGRYGALALLRDGWVEPVGVRPEWRGLGLAEVLYQRLAQSLDQRGRMPLRAMVASSNLPSMRLHQRLGFIEDAPRSQMMELGLRR</sequence>
<organism evidence="4 5">
    <name type="scientific">Parachitinimonas caeni</name>
    <dbReference type="NCBI Taxonomy" id="3031301"/>
    <lineage>
        <taxon>Bacteria</taxon>
        <taxon>Pseudomonadati</taxon>
        <taxon>Pseudomonadota</taxon>
        <taxon>Betaproteobacteria</taxon>
        <taxon>Neisseriales</taxon>
        <taxon>Chitinibacteraceae</taxon>
        <taxon>Parachitinimonas</taxon>
    </lineage>
</organism>
<dbReference type="PROSITE" id="PS51186">
    <property type="entry name" value="GNAT"/>
    <property type="match status" value="1"/>
</dbReference>
<proteinExistence type="predicted"/>
<keyword evidence="5" id="KW-1185">Reference proteome</keyword>
<dbReference type="EMBL" id="JARRAF010000071">
    <property type="protein sequence ID" value="MDK2126950.1"/>
    <property type="molecule type" value="Genomic_DNA"/>
</dbReference>
<evidence type="ECO:0000259" key="3">
    <source>
        <dbReference type="PROSITE" id="PS51186"/>
    </source>
</evidence>
<evidence type="ECO:0000313" key="5">
    <source>
        <dbReference type="Proteomes" id="UP001172778"/>
    </source>
</evidence>
<dbReference type="Proteomes" id="UP001172778">
    <property type="component" value="Unassembled WGS sequence"/>
</dbReference>
<evidence type="ECO:0000256" key="1">
    <source>
        <dbReference type="ARBA" id="ARBA00022679"/>
    </source>
</evidence>
<dbReference type="Pfam" id="PF00583">
    <property type="entry name" value="Acetyltransf_1"/>
    <property type="match status" value="1"/>
</dbReference>
<dbReference type="RefSeq" id="WP_284103273.1">
    <property type="nucleotide sequence ID" value="NZ_JARRAF010000071.1"/>
</dbReference>
<dbReference type="PANTHER" id="PTHR43877:SF6">
    <property type="entry name" value="GCN5-RELATED N-ACETYLTRANSFERASE"/>
    <property type="match status" value="1"/>
</dbReference>
<feature type="domain" description="N-acetyltransferase" evidence="3">
    <location>
        <begin position="197"/>
        <end position="327"/>
    </location>
</feature>
<protein>
    <submittedName>
        <fullName evidence="4">GNAT family N-acetyltransferase</fullName>
    </submittedName>
</protein>
<keyword evidence="2" id="KW-0012">Acyltransferase</keyword>
<evidence type="ECO:0000256" key="2">
    <source>
        <dbReference type="ARBA" id="ARBA00023315"/>
    </source>
</evidence>
<dbReference type="InterPro" id="IPR016181">
    <property type="entry name" value="Acyl_CoA_acyltransferase"/>
</dbReference>
<name>A0ABT7E3R6_9NEIS</name>
<evidence type="ECO:0000313" key="4">
    <source>
        <dbReference type="EMBL" id="MDK2126950.1"/>
    </source>
</evidence>
<accession>A0ABT7E3R6</accession>
<dbReference type="InterPro" id="IPR050832">
    <property type="entry name" value="Bact_Acetyltransf"/>
</dbReference>
<comment type="caution">
    <text evidence="4">The sequence shown here is derived from an EMBL/GenBank/DDBJ whole genome shotgun (WGS) entry which is preliminary data.</text>
</comment>
<dbReference type="InterPro" id="IPR000182">
    <property type="entry name" value="GNAT_dom"/>
</dbReference>
<dbReference type="PANTHER" id="PTHR43877">
    <property type="entry name" value="AMINOALKYLPHOSPHONATE N-ACETYLTRANSFERASE-RELATED-RELATED"/>
    <property type="match status" value="1"/>
</dbReference>